<sequence>MNEVSNNFNRMDYVILSILLRSSADDAIKAMTITEIMDASGGCLKRTTTRKFLLHLKEHNLVNVSGKVDKAMTYYITTDGIQLIEGGKII</sequence>
<proteinExistence type="predicted"/>
<dbReference type="RefSeq" id="WP_073291366.1">
    <property type="nucleotide sequence ID" value="NZ_FRCP01000026.1"/>
</dbReference>
<evidence type="ECO:0000313" key="2">
    <source>
        <dbReference type="Proteomes" id="UP000184038"/>
    </source>
</evidence>
<evidence type="ECO:0000313" key="1">
    <source>
        <dbReference type="EMBL" id="SHN00734.1"/>
    </source>
</evidence>
<gene>
    <name evidence="1" type="ORF">SAMN02746066_04350</name>
</gene>
<organism evidence="1 2">
    <name type="scientific">Anaerosporobacter mobilis DSM 15930</name>
    <dbReference type="NCBI Taxonomy" id="1120996"/>
    <lineage>
        <taxon>Bacteria</taxon>
        <taxon>Bacillati</taxon>
        <taxon>Bacillota</taxon>
        <taxon>Clostridia</taxon>
        <taxon>Lachnospirales</taxon>
        <taxon>Lachnospiraceae</taxon>
        <taxon>Anaerosporobacter</taxon>
    </lineage>
</organism>
<protein>
    <submittedName>
        <fullName evidence="1">Uncharacterized protein</fullName>
    </submittedName>
</protein>
<dbReference type="STRING" id="1120996.SAMN02746066_04350"/>
<accession>A0A1M7NB07</accession>
<dbReference type="AlphaFoldDB" id="A0A1M7NB07"/>
<reference evidence="1 2" key="1">
    <citation type="submission" date="2016-11" db="EMBL/GenBank/DDBJ databases">
        <authorList>
            <person name="Jaros S."/>
            <person name="Januszkiewicz K."/>
            <person name="Wedrychowicz H."/>
        </authorList>
    </citation>
    <scope>NUCLEOTIDE SEQUENCE [LARGE SCALE GENOMIC DNA]</scope>
    <source>
        <strain evidence="1 2">DSM 15930</strain>
    </source>
</reference>
<dbReference type="Proteomes" id="UP000184038">
    <property type="component" value="Unassembled WGS sequence"/>
</dbReference>
<dbReference type="InterPro" id="IPR036388">
    <property type="entry name" value="WH-like_DNA-bd_sf"/>
</dbReference>
<keyword evidence="2" id="KW-1185">Reference proteome</keyword>
<dbReference type="Gene3D" id="1.10.10.10">
    <property type="entry name" value="Winged helix-like DNA-binding domain superfamily/Winged helix DNA-binding domain"/>
    <property type="match status" value="1"/>
</dbReference>
<dbReference type="EMBL" id="FRCP01000026">
    <property type="protein sequence ID" value="SHN00734.1"/>
    <property type="molecule type" value="Genomic_DNA"/>
</dbReference>
<name>A0A1M7NB07_9FIRM</name>